<sequence length="212" mass="22211">MLARLKAVLPRWFPDSSPVVDGLLSGLASVHAGLFSLVSYAGLQTRIKTATDGWLDMIAADFFGSSLVRAINQSDTSLRTRILLSLLRERATRAALRRVLVDLTGREPTIIEPARPTDCGGYGAPVAGYGSAGAYGSMALPFQCFVQAKRPSSAGIPMVGGYGKPALAYSTPSQSKYATLADVSGAVTDADIYAAVESVRPAGATVWVNIAS</sequence>
<keyword evidence="2" id="KW-1185">Reference proteome</keyword>
<evidence type="ECO:0000313" key="1">
    <source>
        <dbReference type="EMBL" id="AWI55139.1"/>
    </source>
</evidence>
<organism evidence="1 2">
    <name type="scientific">Aquabacterium olei</name>
    <dbReference type="NCBI Taxonomy" id="1296669"/>
    <lineage>
        <taxon>Bacteria</taxon>
        <taxon>Pseudomonadati</taxon>
        <taxon>Pseudomonadota</taxon>
        <taxon>Betaproteobacteria</taxon>
        <taxon>Burkholderiales</taxon>
        <taxon>Aquabacterium</taxon>
    </lineage>
</organism>
<dbReference type="Proteomes" id="UP000244892">
    <property type="component" value="Chromosome"/>
</dbReference>
<evidence type="ECO:0000313" key="2">
    <source>
        <dbReference type="Proteomes" id="UP000244892"/>
    </source>
</evidence>
<proteinExistence type="predicted"/>
<reference evidence="1 2" key="1">
    <citation type="submission" date="2018-05" db="EMBL/GenBank/DDBJ databases">
        <title>complete genome sequence of Aquabacterium olei NBRC 110486.</title>
        <authorList>
            <person name="Tang B."/>
            <person name="Chang J."/>
            <person name="Zhang L."/>
            <person name="Yang H."/>
        </authorList>
    </citation>
    <scope>NUCLEOTIDE SEQUENCE [LARGE SCALE GENOMIC DNA]</scope>
    <source>
        <strain evidence="1 2">NBRC 110486</strain>
    </source>
</reference>
<dbReference type="PIRSF" id="PIRSF028438">
    <property type="entry name" value="UCP028438"/>
    <property type="match status" value="1"/>
</dbReference>
<dbReference type="KEGG" id="aon:DEH84_07085"/>
<accession>A0A2U8FVP3</accession>
<protein>
    <submittedName>
        <fullName evidence="1">Uncharacterized protein</fullName>
    </submittedName>
</protein>
<gene>
    <name evidence="1" type="ORF">DEH84_07085</name>
</gene>
<dbReference type="EMBL" id="CP029210">
    <property type="protein sequence ID" value="AWI55139.1"/>
    <property type="molecule type" value="Genomic_DNA"/>
</dbReference>
<name>A0A2U8FVP3_9BURK</name>
<dbReference type="OrthoDB" id="273496at2"/>
<dbReference type="AlphaFoldDB" id="A0A2U8FVP3"/>
<dbReference type="InterPro" id="IPR016884">
    <property type="entry name" value="UCP028438"/>
</dbReference>